<dbReference type="InterPro" id="IPR002577">
    <property type="entry name" value="HTH_HxlR"/>
</dbReference>
<evidence type="ECO:0000313" key="6">
    <source>
        <dbReference type="Proteomes" id="UP001200145"/>
    </source>
</evidence>
<comment type="caution">
    <text evidence="5">The sequence shown here is derived from an EMBL/GenBank/DDBJ whole genome shotgun (WGS) entry which is preliminary data.</text>
</comment>
<keyword evidence="6" id="KW-1185">Reference proteome</keyword>
<dbReference type="InterPro" id="IPR036390">
    <property type="entry name" value="WH_DNA-bd_sf"/>
</dbReference>
<organism evidence="5 6">
    <name type="scientific">Flavihumibacter fluminis</name>
    <dbReference type="NCBI Taxonomy" id="2909236"/>
    <lineage>
        <taxon>Bacteria</taxon>
        <taxon>Pseudomonadati</taxon>
        <taxon>Bacteroidota</taxon>
        <taxon>Chitinophagia</taxon>
        <taxon>Chitinophagales</taxon>
        <taxon>Chitinophagaceae</taxon>
        <taxon>Flavihumibacter</taxon>
    </lineage>
</organism>
<dbReference type="Pfam" id="PF01638">
    <property type="entry name" value="HxlR"/>
    <property type="match status" value="1"/>
</dbReference>
<proteinExistence type="predicted"/>
<reference evidence="5 6" key="1">
    <citation type="submission" date="2022-01" db="EMBL/GenBank/DDBJ databases">
        <title>Flavihumibacter sp. nov., isolated from sediment of a river.</title>
        <authorList>
            <person name="Liu H."/>
        </authorList>
    </citation>
    <scope>NUCLEOTIDE SEQUENCE [LARGE SCALE GENOMIC DNA]</scope>
    <source>
        <strain evidence="5 6">RY-1</strain>
    </source>
</reference>
<dbReference type="RefSeq" id="WP_234867978.1">
    <property type="nucleotide sequence ID" value="NZ_JAKEVY010000005.1"/>
</dbReference>
<sequence>MLNRKKIEAVCPVKDIMARYGDKWTMHSILLLGKHGTLRFSELKSSIEGISQRMLTVTLRALQEDGLVKRTVYAERPPRVEYALTPLGESLLEQLVLLSEWAHAHLDEIQKARKQFARKEKQKI</sequence>
<keyword evidence="1" id="KW-0805">Transcription regulation</keyword>
<gene>
    <name evidence="5" type="ORF">L0U88_18500</name>
</gene>
<evidence type="ECO:0000256" key="1">
    <source>
        <dbReference type="ARBA" id="ARBA00023015"/>
    </source>
</evidence>
<dbReference type="InterPro" id="IPR036388">
    <property type="entry name" value="WH-like_DNA-bd_sf"/>
</dbReference>
<keyword evidence="2" id="KW-0238">DNA-binding</keyword>
<accession>A0ABS9BLR3</accession>
<dbReference type="Gene3D" id="1.10.10.10">
    <property type="entry name" value="Winged helix-like DNA-binding domain superfamily/Winged helix DNA-binding domain"/>
    <property type="match status" value="1"/>
</dbReference>
<feature type="domain" description="HTH hxlR-type" evidence="4">
    <location>
        <begin position="11"/>
        <end position="110"/>
    </location>
</feature>
<protein>
    <submittedName>
        <fullName evidence="5">Helix-turn-helix transcriptional regulator</fullName>
    </submittedName>
</protein>
<dbReference type="PANTHER" id="PTHR33204:SF39">
    <property type="entry name" value="TRANSCRIPTIONAL REGULATORY PROTEIN"/>
    <property type="match status" value="1"/>
</dbReference>
<keyword evidence="3" id="KW-0804">Transcription</keyword>
<evidence type="ECO:0000259" key="4">
    <source>
        <dbReference type="PROSITE" id="PS51118"/>
    </source>
</evidence>
<evidence type="ECO:0000256" key="2">
    <source>
        <dbReference type="ARBA" id="ARBA00023125"/>
    </source>
</evidence>
<dbReference type="Proteomes" id="UP001200145">
    <property type="component" value="Unassembled WGS sequence"/>
</dbReference>
<evidence type="ECO:0000256" key="3">
    <source>
        <dbReference type="ARBA" id="ARBA00023163"/>
    </source>
</evidence>
<dbReference type="PANTHER" id="PTHR33204">
    <property type="entry name" value="TRANSCRIPTIONAL REGULATOR, MARR FAMILY"/>
    <property type="match status" value="1"/>
</dbReference>
<evidence type="ECO:0000313" key="5">
    <source>
        <dbReference type="EMBL" id="MCF1716639.1"/>
    </source>
</evidence>
<name>A0ABS9BLR3_9BACT</name>
<dbReference type="EMBL" id="JAKEVY010000005">
    <property type="protein sequence ID" value="MCF1716639.1"/>
    <property type="molecule type" value="Genomic_DNA"/>
</dbReference>
<dbReference type="PROSITE" id="PS51118">
    <property type="entry name" value="HTH_HXLR"/>
    <property type="match status" value="1"/>
</dbReference>
<dbReference type="SUPFAM" id="SSF46785">
    <property type="entry name" value="Winged helix' DNA-binding domain"/>
    <property type="match status" value="1"/>
</dbReference>